<name>A0A085N4Z3_9BILA</name>
<accession>A0A085N4Z3</accession>
<evidence type="ECO:0000313" key="2">
    <source>
        <dbReference type="EMBL" id="KFD64539.1"/>
    </source>
</evidence>
<dbReference type="EMBL" id="KL367554">
    <property type="protein sequence ID" value="KFD64539.1"/>
    <property type="molecule type" value="Genomic_DNA"/>
</dbReference>
<dbReference type="Proteomes" id="UP000030758">
    <property type="component" value="Unassembled WGS sequence"/>
</dbReference>
<sequence length="65" mass="7400">MYAQSDHQWYLDGPSTGKETMRTNVRRPINCSKLSCCVRLLSDVDLTAKCGRRKRIDKDGSSTSY</sequence>
<gene>
    <name evidence="1" type="ORF">M513_09757</name>
    <name evidence="2" type="ORF">M514_09757</name>
</gene>
<dbReference type="EMBL" id="KL363272">
    <property type="protein sequence ID" value="KFD49394.1"/>
    <property type="molecule type" value="Genomic_DNA"/>
</dbReference>
<dbReference type="AlphaFoldDB" id="A0A085N4Z3"/>
<reference evidence="2 3" key="1">
    <citation type="journal article" date="2014" name="Nat. Genet.">
        <title>Genome and transcriptome of the porcine whipworm Trichuris suis.</title>
        <authorList>
            <person name="Jex A.R."/>
            <person name="Nejsum P."/>
            <person name="Schwarz E.M."/>
            <person name="Hu L."/>
            <person name="Young N.D."/>
            <person name="Hall R.S."/>
            <person name="Korhonen P.K."/>
            <person name="Liao S."/>
            <person name="Thamsborg S."/>
            <person name="Xia J."/>
            <person name="Xu P."/>
            <person name="Wang S."/>
            <person name="Scheerlinck J.P."/>
            <person name="Hofmann A."/>
            <person name="Sternberg P.W."/>
            <person name="Wang J."/>
            <person name="Gasser R.B."/>
        </authorList>
    </citation>
    <scope>NUCLEOTIDE SEQUENCE [LARGE SCALE GENOMIC DNA]</scope>
    <source>
        <strain evidence="2">DCEP-RM93F</strain>
        <strain evidence="1">DCEP-RM93M</strain>
    </source>
</reference>
<organism evidence="2">
    <name type="scientific">Trichuris suis</name>
    <name type="common">pig whipworm</name>
    <dbReference type="NCBI Taxonomy" id="68888"/>
    <lineage>
        <taxon>Eukaryota</taxon>
        <taxon>Metazoa</taxon>
        <taxon>Ecdysozoa</taxon>
        <taxon>Nematoda</taxon>
        <taxon>Enoplea</taxon>
        <taxon>Dorylaimia</taxon>
        <taxon>Trichinellida</taxon>
        <taxon>Trichuridae</taxon>
        <taxon>Trichuris</taxon>
    </lineage>
</organism>
<keyword evidence="3" id="KW-1185">Reference proteome</keyword>
<evidence type="ECO:0000313" key="3">
    <source>
        <dbReference type="Proteomes" id="UP000030764"/>
    </source>
</evidence>
<dbReference type="Proteomes" id="UP000030764">
    <property type="component" value="Unassembled WGS sequence"/>
</dbReference>
<protein>
    <submittedName>
        <fullName evidence="2">Uncharacterized protein</fullName>
    </submittedName>
</protein>
<evidence type="ECO:0000313" key="1">
    <source>
        <dbReference type="EMBL" id="KFD49394.1"/>
    </source>
</evidence>
<proteinExistence type="predicted"/>